<evidence type="ECO:0000256" key="1">
    <source>
        <dbReference type="SAM" id="Phobius"/>
    </source>
</evidence>
<name>A0AAV3AIC6_PYXAD</name>
<sequence length="118" mass="13509">MQFEDAACKRCPIGSNFTTHVGFCRIFAEKSLLTKTGLRACFGHFRTRFGLGRCLVACTMLWLHLLVTIRMHRILKNIQESRFAMLAAGWITTFSFTCSIFHFVSVVLNGSMFETFRT</sequence>
<feature type="transmembrane region" description="Helical" evidence="1">
    <location>
        <begin position="50"/>
        <end position="71"/>
    </location>
</feature>
<reference evidence="2" key="1">
    <citation type="thesis" date="2020" institute="ProQuest LLC" country="789 East Eisenhower Parkway, Ann Arbor, MI, USA">
        <title>Comparative Genomics and Chromosome Evolution.</title>
        <authorList>
            <person name="Mudd A.B."/>
        </authorList>
    </citation>
    <scope>NUCLEOTIDE SEQUENCE</scope>
    <source>
        <strain evidence="2">1538</strain>
        <tissue evidence="2">Blood</tissue>
    </source>
</reference>
<keyword evidence="1" id="KW-0472">Membrane</keyword>
<feature type="transmembrane region" description="Helical" evidence="1">
    <location>
        <begin position="83"/>
        <end position="108"/>
    </location>
</feature>
<organism evidence="2 3">
    <name type="scientific">Pyxicephalus adspersus</name>
    <name type="common">African bullfrog</name>
    <dbReference type="NCBI Taxonomy" id="30357"/>
    <lineage>
        <taxon>Eukaryota</taxon>
        <taxon>Metazoa</taxon>
        <taxon>Chordata</taxon>
        <taxon>Craniata</taxon>
        <taxon>Vertebrata</taxon>
        <taxon>Euteleostomi</taxon>
        <taxon>Amphibia</taxon>
        <taxon>Batrachia</taxon>
        <taxon>Anura</taxon>
        <taxon>Neobatrachia</taxon>
        <taxon>Ranoidea</taxon>
        <taxon>Pyxicephalidae</taxon>
        <taxon>Pyxicephalinae</taxon>
        <taxon>Pyxicephalus</taxon>
    </lineage>
</organism>
<keyword evidence="1" id="KW-1133">Transmembrane helix</keyword>
<dbReference type="AlphaFoldDB" id="A0AAV3AIC6"/>
<dbReference type="EMBL" id="DYDO01000007">
    <property type="protein sequence ID" value="DBA21773.1"/>
    <property type="molecule type" value="Genomic_DNA"/>
</dbReference>
<evidence type="ECO:0000313" key="3">
    <source>
        <dbReference type="Proteomes" id="UP001181693"/>
    </source>
</evidence>
<keyword evidence="3" id="KW-1185">Reference proteome</keyword>
<evidence type="ECO:0000313" key="2">
    <source>
        <dbReference type="EMBL" id="DBA21773.1"/>
    </source>
</evidence>
<proteinExistence type="predicted"/>
<gene>
    <name evidence="2" type="ORF">GDO54_018372</name>
</gene>
<keyword evidence="1" id="KW-0812">Transmembrane</keyword>
<comment type="caution">
    <text evidence="2">The sequence shown here is derived from an EMBL/GenBank/DDBJ whole genome shotgun (WGS) entry which is preliminary data.</text>
</comment>
<protein>
    <submittedName>
        <fullName evidence="2">Uncharacterized protein</fullName>
    </submittedName>
</protein>
<accession>A0AAV3AIC6</accession>
<dbReference type="Proteomes" id="UP001181693">
    <property type="component" value="Unassembled WGS sequence"/>
</dbReference>